<evidence type="ECO:0000256" key="10">
    <source>
        <dbReference type="ARBA" id="ARBA00022777"/>
    </source>
</evidence>
<keyword evidence="9" id="KW-0547">Nucleotide-binding</keyword>
<dbReference type="PANTHER" id="PTHR32309">
    <property type="entry name" value="TYROSINE-PROTEIN KINASE"/>
    <property type="match status" value="1"/>
</dbReference>
<keyword evidence="12" id="KW-1133">Transmembrane helix</keyword>
<dbReference type="InterPro" id="IPR032807">
    <property type="entry name" value="GNVR"/>
</dbReference>
<evidence type="ECO:0000256" key="1">
    <source>
        <dbReference type="ARBA" id="ARBA00004429"/>
    </source>
</evidence>
<evidence type="ECO:0000259" key="17">
    <source>
        <dbReference type="Pfam" id="PF02706"/>
    </source>
</evidence>
<evidence type="ECO:0000256" key="11">
    <source>
        <dbReference type="ARBA" id="ARBA00022840"/>
    </source>
</evidence>
<dbReference type="Pfam" id="PF13614">
    <property type="entry name" value="AAA_31"/>
    <property type="match status" value="1"/>
</dbReference>
<evidence type="ECO:0000256" key="12">
    <source>
        <dbReference type="ARBA" id="ARBA00022989"/>
    </source>
</evidence>
<evidence type="ECO:0000313" key="21">
    <source>
        <dbReference type="Proteomes" id="UP000570514"/>
    </source>
</evidence>
<dbReference type="EMBL" id="JAASRM010000001">
    <property type="protein sequence ID" value="NIK88347.1"/>
    <property type="molecule type" value="Genomic_DNA"/>
</dbReference>
<dbReference type="Gene3D" id="3.40.50.300">
    <property type="entry name" value="P-loop containing nucleotide triphosphate hydrolases"/>
    <property type="match status" value="1"/>
</dbReference>
<organism evidence="20 21">
    <name type="scientific">Rhizomicrobium palustre</name>
    <dbReference type="NCBI Taxonomy" id="189966"/>
    <lineage>
        <taxon>Bacteria</taxon>
        <taxon>Pseudomonadati</taxon>
        <taxon>Pseudomonadota</taxon>
        <taxon>Alphaproteobacteria</taxon>
        <taxon>Micropepsales</taxon>
        <taxon>Micropepsaceae</taxon>
        <taxon>Rhizomicrobium</taxon>
    </lineage>
</organism>
<keyword evidence="8" id="KW-0812">Transmembrane</keyword>
<keyword evidence="11" id="KW-0067">ATP-binding</keyword>
<name>A0A846MZI4_9PROT</name>
<dbReference type="InterPro" id="IPR003856">
    <property type="entry name" value="LPS_length_determ_N"/>
</dbReference>
<dbReference type="InterPro" id="IPR050445">
    <property type="entry name" value="Bact_polysacc_biosynth/exp"/>
</dbReference>
<evidence type="ECO:0000259" key="18">
    <source>
        <dbReference type="Pfam" id="PF13614"/>
    </source>
</evidence>
<dbReference type="EC" id="2.7.10.2" evidence="4"/>
<evidence type="ECO:0000256" key="5">
    <source>
        <dbReference type="ARBA" id="ARBA00022475"/>
    </source>
</evidence>
<evidence type="ECO:0000256" key="2">
    <source>
        <dbReference type="ARBA" id="ARBA00007316"/>
    </source>
</evidence>
<dbReference type="AlphaFoldDB" id="A0A846MZI4"/>
<dbReference type="InterPro" id="IPR025669">
    <property type="entry name" value="AAA_dom"/>
</dbReference>
<dbReference type="InterPro" id="IPR005702">
    <property type="entry name" value="Wzc-like_C"/>
</dbReference>
<evidence type="ECO:0000256" key="6">
    <source>
        <dbReference type="ARBA" id="ARBA00022519"/>
    </source>
</evidence>
<comment type="catalytic activity">
    <reaction evidence="15">
        <text>L-tyrosyl-[protein] + ATP = O-phospho-L-tyrosyl-[protein] + ADP + H(+)</text>
        <dbReference type="Rhea" id="RHEA:10596"/>
        <dbReference type="Rhea" id="RHEA-COMP:10136"/>
        <dbReference type="Rhea" id="RHEA-COMP:20101"/>
        <dbReference type="ChEBI" id="CHEBI:15378"/>
        <dbReference type="ChEBI" id="CHEBI:30616"/>
        <dbReference type="ChEBI" id="CHEBI:46858"/>
        <dbReference type="ChEBI" id="CHEBI:61978"/>
        <dbReference type="ChEBI" id="CHEBI:456216"/>
        <dbReference type="EC" id="2.7.10.2"/>
    </reaction>
</comment>
<comment type="similarity">
    <text evidence="3">Belongs to the etk/wzc family.</text>
</comment>
<evidence type="ECO:0000256" key="13">
    <source>
        <dbReference type="ARBA" id="ARBA00023136"/>
    </source>
</evidence>
<dbReference type="InterPro" id="IPR027417">
    <property type="entry name" value="P-loop_NTPase"/>
</dbReference>
<accession>A0A846MZI4</accession>
<comment type="subcellular location">
    <subcellularLocation>
        <location evidence="1">Cell inner membrane</location>
        <topology evidence="1">Multi-pass membrane protein</topology>
    </subcellularLocation>
</comment>
<dbReference type="NCBIfam" id="TIGR01007">
    <property type="entry name" value="eps_fam"/>
    <property type="match status" value="1"/>
</dbReference>
<protein>
    <recommendedName>
        <fullName evidence="4">non-specific protein-tyrosine kinase</fullName>
        <ecNumber evidence="4">2.7.10.2</ecNumber>
    </recommendedName>
</protein>
<dbReference type="Pfam" id="PF13807">
    <property type="entry name" value="GNVR"/>
    <property type="match status" value="1"/>
</dbReference>
<feature type="coiled-coil region" evidence="16">
    <location>
        <begin position="192"/>
        <end position="351"/>
    </location>
</feature>
<proteinExistence type="inferred from homology"/>
<evidence type="ECO:0000256" key="15">
    <source>
        <dbReference type="ARBA" id="ARBA00051245"/>
    </source>
</evidence>
<evidence type="ECO:0000313" key="20">
    <source>
        <dbReference type="EMBL" id="NIK88347.1"/>
    </source>
</evidence>
<dbReference type="CDD" id="cd05387">
    <property type="entry name" value="BY-kinase"/>
    <property type="match status" value="1"/>
</dbReference>
<evidence type="ECO:0000256" key="8">
    <source>
        <dbReference type="ARBA" id="ARBA00022692"/>
    </source>
</evidence>
<dbReference type="SUPFAM" id="SSF52540">
    <property type="entry name" value="P-loop containing nucleoside triphosphate hydrolases"/>
    <property type="match status" value="1"/>
</dbReference>
<dbReference type="GO" id="GO:0004715">
    <property type="term" value="F:non-membrane spanning protein tyrosine kinase activity"/>
    <property type="evidence" value="ECO:0007669"/>
    <property type="project" value="UniProtKB-EC"/>
</dbReference>
<evidence type="ECO:0000256" key="9">
    <source>
        <dbReference type="ARBA" id="ARBA00022741"/>
    </source>
</evidence>
<keyword evidence="16" id="KW-0175">Coiled coil</keyword>
<evidence type="ECO:0000256" key="3">
    <source>
        <dbReference type="ARBA" id="ARBA00008883"/>
    </source>
</evidence>
<evidence type="ECO:0000256" key="14">
    <source>
        <dbReference type="ARBA" id="ARBA00023137"/>
    </source>
</evidence>
<feature type="domain" description="Tyrosine-protein kinase G-rich" evidence="19">
    <location>
        <begin position="364"/>
        <end position="435"/>
    </location>
</feature>
<evidence type="ECO:0000256" key="4">
    <source>
        <dbReference type="ARBA" id="ARBA00011903"/>
    </source>
</evidence>
<keyword evidence="10" id="KW-0418">Kinase</keyword>
<dbReference type="PANTHER" id="PTHR32309:SF13">
    <property type="entry name" value="FERRIC ENTEROBACTIN TRANSPORT PROTEIN FEPE"/>
    <property type="match status" value="1"/>
</dbReference>
<evidence type="ECO:0000259" key="19">
    <source>
        <dbReference type="Pfam" id="PF13807"/>
    </source>
</evidence>
<comment type="caution">
    <text evidence="20">The sequence shown here is derived from an EMBL/GenBank/DDBJ whole genome shotgun (WGS) entry which is preliminary data.</text>
</comment>
<keyword evidence="6" id="KW-0997">Cell inner membrane</keyword>
<comment type="similarity">
    <text evidence="2">Belongs to the CpsD/CapB family.</text>
</comment>
<feature type="domain" description="Polysaccharide chain length determinant N-terminal" evidence="17">
    <location>
        <begin position="2"/>
        <end position="79"/>
    </location>
</feature>
<dbReference type="Pfam" id="PF02706">
    <property type="entry name" value="Wzz"/>
    <property type="match status" value="1"/>
</dbReference>
<keyword evidence="13" id="KW-0472">Membrane</keyword>
<keyword evidence="21" id="KW-1185">Reference proteome</keyword>
<evidence type="ECO:0000256" key="7">
    <source>
        <dbReference type="ARBA" id="ARBA00022679"/>
    </source>
</evidence>
<keyword evidence="7" id="KW-0808">Transferase</keyword>
<feature type="domain" description="AAA" evidence="18">
    <location>
        <begin position="509"/>
        <end position="652"/>
    </location>
</feature>
<keyword evidence="5" id="KW-1003">Cell membrane</keyword>
<dbReference type="GO" id="GO:0005886">
    <property type="term" value="C:plasma membrane"/>
    <property type="evidence" value="ECO:0007669"/>
    <property type="project" value="UniProtKB-SubCell"/>
</dbReference>
<reference evidence="20 21" key="1">
    <citation type="submission" date="2020-03" db="EMBL/GenBank/DDBJ databases">
        <title>Genomic Encyclopedia of Type Strains, Phase IV (KMG-IV): sequencing the most valuable type-strain genomes for metagenomic binning, comparative biology and taxonomic classification.</title>
        <authorList>
            <person name="Goeker M."/>
        </authorList>
    </citation>
    <scope>NUCLEOTIDE SEQUENCE [LARGE SCALE GENOMIC DNA]</scope>
    <source>
        <strain evidence="20 21">DSM 19867</strain>
    </source>
</reference>
<evidence type="ECO:0000256" key="16">
    <source>
        <dbReference type="SAM" id="Coils"/>
    </source>
</evidence>
<sequence length="705" mass="75671">MRRKIILGTAAIVVALVTVAVMEMTPLYTATAVVMLDQRKHNLEDSVALFSGLPADQSTIQNQIQILTSLELGGRVVDKEKLRDDPEFNPARGALPSFLSTLNPAHWFGMRKTEADAQQLDAERSAVIHRFLDRVSVSQIGLSTAMNVSFRSDNPRKAARLAAAIANAYVEDQLEAKFQATQKATQWLSGRISNLSKEAQLADAAVQQYKAEHNITTTANGVSVVDQQIADINGKLVAARTEMAELQANYDRLLALAKNGKASDSAQVLASPLIANLRAQETQLTSQMANLASKYGPRHPKMLDLEAQRQTLSDKINEEIQRFVSSAKNDVDVASSHVASLEASLRQAEAQGAGQNQANVQLTALQSAATSARAMYEAFLGRLNQTQGQEGIQTPDARIISNPEVPGAPSSPKKELAIGLSIPAGLVLGFILALIIERLDIGFRTTAELERLMGVPVLATVPEVELLTEGETPVKAADLISTKPLSAFAEAVRGLQLGLSLSNVDDSPKVILVSSSVPGEGKTTISLSLARSAARGGLTAVIVDGDLRRPTVAKAVGLTDIQNGIVETLAGKASLTDCLYKDPLSNALVLPCSSIPASPTDVLSSKAMQGLVARLRDAFDLVIIDTAPLLPVNDARILGPLADTCLLVVRWEKTPREAALNAMRLISDTHTPVAGIALARADNERFRYYSYGYQNYYSYSKYYSG</sequence>
<dbReference type="GO" id="GO:0005524">
    <property type="term" value="F:ATP binding"/>
    <property type="evidence" value="ECO:0007669"/>
    <property type="project" value="UniProtKB-KW"/>
</dbReference>
<keyword evidence="14" id="KW-0829">Tyrosine-protein kinase</keyword>
<dbReference type="Proteomes" id="UP000570514">
    <property type="component" value="Unassembled WGS sequence"/>
</dbReference>
<gene>
    <name evidence="20" type="ORF">FHS83_001665</name>
</gene>